<protein>
    <recommendedName>
        <fullName evidence="7">dITP/XTP pyrophosphatase</fullName>
        <ecNumber evidence="7">3.6.1.66</ecNumber>
    </recommendedName>
    <alternativeName>
        <fullName evidence="7">Non-canonical purine NTP pyrophosphatase</fullName>
    </alternativeName>
    <alternativeName>
        <fullName evidence="7">Non-standard purine NTP pyrophosphatase</fullName>
    </alternativeName>
    <alternativeName>
        <fullName evidence="7">Nucleoside-triphosphate diphosphatase</fullName>
    </alternativeName>
    <alternativeName>
        <fullName evidence="7">Nucleoside-triphosphate pyrophosphatase</fullName>
        <shortName evidence="7">NTPase</shortName>
    </alternativeName>
</protein>
<keyword evidence="10" id="KW-1185">Reference proteome</keyword>
<keyword evidence="4 7" id="KW-0378">Hydrolase</keyword>
<feature type="binding site" evidence="7">
    <location>
        <position position="165"/>
    </location>
    <ligand>
        <name>substrate</name>
    </ligand>
</feature>
<comment type="function">
    <text evidence="7">Pyrophosphatase that catalyzes the hydrolysis of nucleoside triphosphates to their monophosphate derivatives, with a high preference for the non-canonical purine nucleotides XTP (xanthosine triphosphate), dITP (deoxyinosine triphosphate) and ITP. Seems to function as a house-cleaning enzyme that removes non-canonical purine nucleotides from the nucleotide pool, thus preventing their incorporation into DNA/RNA and avoiding chromosomal lesions.</text>
</comment>
<feature type="binding site" evidence="7">
    <location>
        <begin position="141"/>
        <end position="144"/>
    </location>
    <ligand>
        <name>substrate</name>
    </ligand>
</feature>
<feature type="binding site" evidence="7">
    <location>
        <position position="36"/>
    </location>
    <ligand>
        <name>Mg(2+)</name>
        <dbReference type="ChEBI" id="CHEBI:18420"/>
    </ligand>
</feature>
<evidence type="ECO:0000313" key="10">
    <source>
        <dbReference type="Proteomes" id="UP000070400"/>
    </source>
</evidence>
<evidence type="ECO:0000256" key="5">
    <source>
        <dbReference type="ARBA" id="ARBA00022842"/>
    </source>
</evidence>
<accession>A0A133V7Z3</accession>
<dbReference type="SUPFAM" id="SSF52972">
    <property type="entry name" value="ITPase-like"/>
    <property type="match status" value="1"/>
</dbReference>
<dbReference type="HAMAP" id="MF_01405">
    <property type="entry name" value="Non_canon_purine_NTPase"/>
    <property type="match status" value="1"/>
</dbReference>
<dbReference type="GO" id="GO:0005737">
    <property type="term" value="C:cytoplasm"/>
    <property type="evidence" value="ECO:0007669"/>
    <property type="project" value="TreeGrafter"/>
</dbReference>
<dbReference type="Pfam" id="PF01725">
    <property type="entry name" value="Ham1p_like"/>
    <property type="match status" value="1"/>
</dbReference>
<sequence>MTLNFVTSNRKKFEEAKLIAESHGIELNHRNVPYVEIQDDRLVEIVKPSAQQACALIGEPCFVEDSGLFVEEMGGFPGPYSSYVYRRLGNGGILKLMEDRENRRAKFMSAVGYCEPGSKPTVFKGMVEGSIAFEPSGSKGFGFDPIFIPDGGGGRTFAEMTSKMKNAFSHRAEAIGKFVKWCARNRKLGGG</sequence>
<dbReference type="Proteomes" id="UP000070400">
    <property type="component" value="Unassembled WGS sequence"/>
</dbReference>
<dbReference type="GO" id="GO:0036222">
    <property type="term" value="F:XTP diphosphatase activity"/>
    <property type="evidence" value="ECO:0007669"/>
    <property type="project" value="UniProtKB-UniRule"/>
</dbReference>
<evidence type="ECO:0000256" key="2">
    <source>
        <dbReference type="ARBA" id="ARBA00022723"/>
    </source>
</evidence>
<keyword evidence="3 7" id="KW-0547">Nucleotide-binding</keyword>
<name>A0A133V7Z3_9EURY</name>
<reference evidence="9 10" key="1">
    <citation type="journal article" date="2016" name="Sci. Rep.">
        <title>Metabolic traits of an uncultured archaeal lineage -MSBL1- from brine pools of the Red Sea.</title>
        <authorList>
            <person name="Mwirichia R."/>
            <person name="Alam I."/>
            <person name="Rashid M."/>
            <person name="Vinu M."/>
            <person name="Ba-Alawi W."/>
            <person name="Anthony Kamau A."/>
            <person name="Kamanda Ngugi D."/>
            <person name="Goker M."/>
            <person name="Klenk H.P."/>
            <person name="Bajic V."/>
            <person name="Stingl U."/>
        </authorList>
    </citation>
    <scope>NUCLEOTIDE SEQUENCE [LARGE SCALE GENOMIC DNA]</scope>
    <source>
        <strain evidence="9">SCGC-AAA261D19</strain>
    </source>
</reference>
<keyword evidence="5 7" id="KW-0460">Magnesium</keyword>
<proteinExistence type="inferred from homology"/>
<feature type="binding site" evidence="7">
    <location>
        <begin position="7"/>
        <end position="12"/>
    </location>
    <ligand>
        <name>substrate</name>
    </ligand>
</feature>
<comment type="similarity">
    <text evidence="1 7 8">Belongs to the HAM1 NTPase family.</text>
</comment>
<dbReference type="PANTHER" id="PTHR11067:SF9">
    <property type="entry name" value="INOSINE TRIPHOSPHATE PYROPHOSPHATASE"/>
    <property type="match status" value="1"/>
</dbReference>
<dbReference type="GO" id="GO:0009117">
    <property type="term" value="P:nucleotide metabolic process"/>
    <property type="evidence" value="ECO:0007669"/>
    <property type="project" value="UniProtKB-KW"/>
</dbReference>
<feature type="binding site" evidence="7">
    <location>
        <position position="66"/>
    </location>
    <ligand>
        <name>substrate</name>
    </ligand>
</feature>
<feature type="active site" description="Proton acceptor" evidence="7">
    <location>
        <position position="65"/>
    </location>
</feature>
<dbReference type="NCBIfam" id="TIGR00042">
    <property type="entry name" value="RdgB/HAM1 family non-canonical purine NTP pyrophosphatase"/>
    <property type="match status" value="1"/>
</dbReference>
<comment type="caution">
    <text evidence="9">The sequence shown here is derived from an EMBL/GenBank/DDBJ whole genome shotgun (WGS) entry which is preliminary data.</text>
</comment>
<evidence type="ECO:0000313" key="9">
    <source>
        <dbReference type="EMBL" id="KXB02580.1"/>
    </source>
</evidence>
<keyword evidence="2 7" id="KW-0479">Metal-binding</keyword>
<dbReference type="PANTHER" id="PTHR11067">
    <property type="entry name" value="INOSINE TRIPHOSPHATE PYROPHOSPHATASE/HAM1 PROTEIN"/>
    <property type="match status" value="1"/>
</dbReference>
<comment type="catalytic activity">
    <reaction evidence="7">
        <text>XTP + H2O = XMP + diphosphate + H(+)</text>
        <dbReference type="Rhea" id="RHEA:28610"/>
        <dbReference type="ChEBI" id="CHEBI:15377"/>
        <dbReference type="ChEBI" id="CHEBI:15378"/>
        <dbReference type="ChEBI" id="CHEBI:33019"/>
        <dbReference type="ChEBI" id="CHEBI:57464"/>
        <dbReference type="ChEBI" id="CHEBI:61314"/>
        <dbReference type="EC" id="3.6.1.66"/>
    </reaction>
</comment>
<comment type="subunit">
    <text evidence="7">Homodimer.</text>
</comment>
<dbReference type="GO" id="GO:0035870">
    <property type="term" value="F:dITP diphosphatase activity"/>
    <property type="evidence" value="ECO:0007669"/>
    <property type="project" value="UniProtKB-UniRule"/>
</dbReference>
<comment type="catalytic activity">
    <reaction evidence="7">
        <text>dITP + H2O = dIMP + diphosphate + H(+)</text>
        <dbReference type="Rhea" id="RHEA:28342"/>
        <dbReference type="ChEBI" id="CHEBI:15377"/>
        <dbReference type="ChEBI" id="CHEBI:15378"/>
        <dbReference type="ChEBI" id="CHEBI:33019"/>
        <dbReference type="ChEBI" id="CHEBI:61194"/>
        <dbReference type="ChEBI" id="CHEBI:61382"/>
        <dbReference type="EC" id="3.6.1.66"/>
    </reaction>
</comment>
<dbReference type="AlphaFoldDB" id="A0A133V7Z3"/>
<comment type="catalytic activity">
    <reaction evidence="7">
        <text>ITP + H2O = IMP + diphosphate + H(+)</text>
        <dbReference type="Rhea" id="RHEA:29399"/>
        <dbReference type="ChEBI" id="CHEBI:15377"/>
        <dbReference type="ChEBI" id="CHEBI:15378"/>
        <dbReference type="ChEBI" id="CHEBI:33019"/>
        <dbReference type="ChEBI" id="CHEBI:58053"/>
        <dbReference type="ChEBI" id="CHEBI:61402"/>
        <dbReference type="EC" id="3.6.1.66"/>
    </reaction>
</comment>
<dbReference type="InterPro" id="IPR029001">
    <property type="entry name" value="ITPase-like_fam"/>
</dbReference>
<evidence type="ECO:0000256" key="6">
    <source>
        <dbReference type="ARBA" id="ARBA00023080"/>
    </source>
</evidence>
<dbReference type="GO" id="GO:0009146">
    <property type="term" value="P:purine nucleoside triphosphate catabolic process"/>
    <property type="evidence" value="ECO:0007669"/>
    <property type="project" value="UniProtKB-UniRule"/>
</dbReference>
<dbReference type="GO" id="GO:0046872">
    <property type="term" value="F:metal ion binding"/>
    <property type="evidence" value="ECO:0007669"/>
    <property type="project" value="UniProtKB-KW"/>
</dbReference>
<dbReference type="GO" id="GO:0017111">
    <property type="term" value="F:ribonucleoside triphosphate phosphatase activity"/>
    <property type="evidence" value="ECO:0007669"/>
    <property type="project" value="InterPro"/>
</dbReference>
<feature type="binding site" evidence="7">
    <location>
        <begin position="170"/>
        <end position="171"/>
    </location>
    <ligand>
        <name>substrate</name>
    </ligand>
</feature>
<evidence type="ECO:0000256" key="8">
    <source>
        <dbReference type="RuleBase" id="RU003781"/>
    </source>
</evidence>
<evidence type="ECO:0000256" key="1">
    <source>
        <dbReference type="ARBA" id="ARBA00008023"/>
    </source>
</evidence>
<dbReference type="Gene3D" id="3.90.950.10">
    <property type="match status" value="1"/>
</dbReference>
<dbReference type="GO" id="GO:0000166">
    <property type="term" value="F:nucleotide binding"/>
    <property type="evidence" value="ECO:0007669"/>
    <property type="project" value="UniProtKB-KW"/>
</dbReference>
<dbReference type="CDD" id="cd00515">
    <property type="entry name" value="HAM1"/>
    <property type="match status" value="1"/>
</dbReference>
<dbReference type="NCBIfam" id="NF011396">
    <property type="entry name" value="PRK14821.1"/>
    <property type="match status" value="1"/>
</dbReference>
<keyword evidence="6 7" id="KW-0546">Nucleotide metabolism</keyword>
<dbReference type="GO" id="GO:0036220">
    <property type="term" value="F:ITP diphosphatase activity"/>
    <property type="evidence" value="ECO:0007669"/>
    <property type="project" value="UniProtKB-UniRule"/>
</dbReference>
<gene>
    <name evidence="9" type="ORF">AKJ43_01450</name>
</gene>
<evidence type="ECO:0000256" key="7">
    <source>
        <dbReference type="HAMAP-Rule" id="MF_01405"/>
    </source>
</evidence>
<evidence type="ECO:0000256" key="3">
    <source>
        <dbReference type="ARBA" id="ARBA00022741"/>
    </source>
</evidence>
<dbReference type="EMBL" id="LHXX01000012">
    <property type="protein sequence ID" value="KXB02580.1"/>
    <property type="molecule type" value="Genomic_DNA"/>
</dbReference>
<dbReference type="EC" id="3.6.1.66" evidence="7"/>
<dbReference type="InterPro" id="IPR002637">
    <property type="entry name" value="RdgB/HAM1"/>
</dbReference>
<organism evidence="9 10">
    <name type="scientific">candidate division MSBL1 archaeon SCGC-AAA261D19</name>
    <dbReference type="NCBI Taxonomy" id="1698273"/>
    <lineage>
        <taxon>Archaea</taxon>
        <taxon>Methanobacteriati</taxon>
        <taxon>Methanobacteriota</taxon>
        <taxon>candidate division MSBL1</taxon>
    </lineage>
</organism>
<evidence type="ECO:0000256" key="4">
    <source>
        <dbReference type="ARBA" id="ARBA00022801"/>
    </source>
</evidence>
<dbReference type="InterPro" id="IPR020922">
    <property type="entry name" value="dITP/XTP_pyrophosphatase"/>
</dbReference>
<feature type="binding site" evidence="7">
    <location>
        <position position="65"/>
    </location>
    <ligand>
        <name>Mg(2+)</name>
        <dbReference type="ChEBI" id="CHEBI:18420"/>
    </ligand>
</feature>
<comment type="cofactor">
    <cofactor evidence="7">
        <name>Mg(2+)</name>
        <dbReference type="ChEBI" id="CHEBI:18420"/>
    </cofactor>
    <text evidence="7">Binds 1 Mg(2+) ion per subunit.</text>
</comment>
<dbReference type="PATRIC" id="fig|1698273.3.peg.133"/>